<dbReference type="Proteomes" id="UP000735302">
    <property type="component" value="Unassembled WGS sequence"/>
</dbReference>
<sequence>MGRREVTLLFTPWRKSSLLPLSWASREPLSSSWIQIMQFRRECGAASGPERRRKSHRIWQLNHLKGSKEVLHEQEEAPCGSHERQLVKFHQVDDVIPLSSGVVRALRNSPSLQVTLNTLLDLGDIAEAQNKDDALAFLKD</sequence>
<keyword evidence="2" id="KW-1185">Reference proteome</keyword>
<name>A0AAV4BTU7_9GAST</name>
<dbReference type="EMBL" id="BLXT01005428">
    <property type="protein sequence ID" value="GFO22608.1"/>
    <property type="molecule type" value="Genomic_DNA"/>
</dbReference>
<evidence type="ECO:0000313" key="2">
    <source>
        <dbReference type="Proteomes" id="UP000735302"/>
    </source>
</evidence>
<accession>A0AAV4BTU7</accession>
<protein>
    <submittedName>
        <fullName evidence="1">Uncharacterized protein</fullName>
    </submittedName>
</protein>
<reference evidence="1 2" key="1">
    <citation type="journal article" date="2021" name="Elife">
        <title>Chloroplast acquisition without the gene transfer in kleptoplastic sea slugs, Plakobranchus ocellatus.</title>
        <authorList>
            <person name="Maeda T."/>
            <person name="Takahashi S."/>
            <person name="Yoshida T."/>
            <person name="Shimamura S."/>
            <person name="Takaki Y."/>
            <person name="Nagai Y."/>
            <person name="Toyoda A."/>
            <person name="Suzuki Y."/>
            <person name="Arimoto A."/>
            <person name="Ishii H."/>
            <person name="Satoh N."/>
            <person name="Nishiyama T."/>
            <person name="Hasebe M."/>
            <person name="Maruyama T."/>
            <person name="Minagawa J."/>
            <person name="Obokata J."/>
            <person name="Shigenobu S."/>
        </authorList>
    </citation>
    <scope>NUCLEOTIDE SEQUENCE [LARGE SCALE GENOMIC DNA]</scope>
</reference>
<proteinExistence type="predicted"/>
<evidence type="ECO:0000313" key="1">
    <source>
        <dbReference type="EMBL" id="GFO22608.1"/>
    </source>
</evidence>
<organism evidence="1 2">
    <name type="scientific">Plakobranchus ocellatus</name>
    <dbReference type="NCBI Taxonomy" id="259542"/>
    <lineage>
        <taxon>Eukaryota</taxon>
        <taxon>Metazoa</taxon>
        <taxon>Spiralia</taxon>
        <taxon>Lophotrochozoa</taxon>
        <taxon>Mollusca</taxon>
        <taxon>Gastropoda</taxon>
        <taxon>Heterobranchia</taxon>
        <taxon>Euthyneura</taxon>
        <taxon>Panpulmonata</taxon>
        <taxon>Sacoglossa</taxon>
        <taxon>Placobranchoidea</taxon>
        <taxon>Plakobranchidae</taxon>
        <taxon>Plakobranchus</taxon>
    </lineage>
</organism>
<comment type="caution">
    <text evidence="1">The sequence shown here is derived from an EMBL/GenBank/DDBJ whole genome shotgun (WGS) entry which is preliminary data.</text>
</comment>
<dbReference type="AlphaFoldDB" id="A0AAV4BTU7"/>
<gene>
    <name evidence="1" type="ORF">PoB_004911300</name>
</gene>